<evidence type="ECO:0000256" key="6">
    <source>
        <dbReference type="ARBA" id="ARBA00023136"/>
    </source>
</evidence>
<dbReference type="Proteomes" id="UP000599074">
    <property type="component" value="Unassembled WGS sequence"/>
</dbReference>
<dbReference type="EMBL" id="BOON01000008">
    <property type="protein sequence ID" value="GII21582.1"/>
    <property type="molecule type" value="Genomic_DNA"/>
</dbReference>
<evidence type="ECO:0000313" key="8">
    <source>
        <dbReference type="EMBL" id="GII21582.1"/>
    </source>
</evidence>
<dbReference type="RefSeq" id="WP_168114677.1">
    <property type="nucleotide sequence ID" value="NZ_BOON01000008.1"/>
</dbReference>
<evidence type="ECO:0000313" key="9">
    <source>
        <dbReference type="Proteomes" id="UP000599074"/>
    </source>
</evidence>
<organism evidence="8 9">
    <name type="scientific">Planosporangium mesophilum</name>
    <dbReference type="NCBI Taxonomy" id="689768"/>
    <lineage>
        <taxon>Bacteria</taxon>
        <taxon>Bacillati</taxon>
        <taxon>Actinomycetota</taxon>
        <taxon>Actinomycetes</taxon>
        <taxon>Micromonosporales</taxon>
        <taxon>Micromonosporaceae</taxon>
        <taxon>Planosporangium</taxon>
    </lineage>
</organism>
<feature type="transmembrane region" description="Helical" evidence="7">
    <location>
        <begin position="21"/>
        <end position="41"/>
    </location>
</feature>
<evidence type="ECO:0000256" key="3">
    <source>
        <dbReference type="ARBA" id="ARBA00022475"/>
    </source>
</evidence>
<sequence length="144" mass="15437">MNLFNRIHGETVSLYRMVIGLLFLCHGLASLFGVLGGAFGAGHTVAAGTWPGWWAALIQLVTGGLVLVGFLTRPAALLASGSMAFAYFTVHQERGLWPIQNGGELAALFCWSFLLIVVVGPGRWSVDRLLGRARSEPARELAEA</sequence>
<keyword evidence="6 7" id="KW-0472">Membrane</keyword>
<comment type="caution">
    <text evidence="8">The sequence shown here is derived from an EMBL/GenBank/DDBJ whole genome shotgun (WGS) entry which is preliminary data.</text>
</comment>
<comment type="similarity">
    <text evidence="2">Belongs to the DoxX family.</text>
</comment>
<feature type="transmembrane region" description="Helical" evidence="7">
    <location>
        <begin position="105"/>
        <end position="126"/>
    </location>
</feature>
<name>A0A8J3TAF6_9ACTN</name>
<reference evidence="8" key="1">
    <citation type="submission" date="2021-01" db="EMBL/GenBank/DDBJ databases">
        <title>Whole genome shotgun sequence of Planosporangium mesophilum NBRC 109066.</title>
        <authorList>
            <person name="Komaki H."/>
            <person name="Tamura T."/>
        </authorList>
    </citation>
    <scope>NUCLEOTIDE SEQUENCE</scope>
    <source>
        <strain evidence="8">NBRC 109066</strain>
    </source>
</reference>
<dbReference type="GO" id="GO:0005886">
    <property type="term" value="C:plasma membrane"/>
    <property type="evidence" value="ECO:0007669"/>
    <property type="project" value="UniProtKB-SubCell"/>
</dbReference>
<feature type="transmembrane region" description="Helical" evidence="7">
    <location>
        <begin position="53"/>
        <end position="71"/>
    </location>
</feature>
<protein>
    <submittedName>
        <fullName evidence="8">Integral membrane protein</fullName>
    </submittedName>
</protein>
<evidence type="ECO:0000256" key="2">
    <source>
        <dbReference type="ARBA" id="ARBA00006679"/>
    </source>
</evidence>
<dbReference type="PANTHER" id="PTHR33452">
    <property type="entry name" value="OXIDOREDUCTASE CATD-RELATED"/>
    <property type="match status" value="1"/>
</dbReference>
<proteinExistence type="inferred from homology"/>
<feature type="transmembrane region" description="Helical" evidence="7">
    <location>
        <begin position="76"/>
        <end position="93"/>
    </location>
</feature>
<dbReference type="AlphaFoldDB" id="A0A8J3TAF6"/>
<evidence type="ECO:0000256" key="5">
    <source>
        <dbReference type="ARBA" id="ARBA00022989"/>
    </source>
</evidence>
<accession>A0A8J3TAF6</accession>
<keyword evidence="3" id="KW-1003">Cell membrane</keyword>
<gene>
    <name evidence="8" type="ORF">Pme01_11790</name>
</gene>
<keyword evidence="4 7" id="KW-0812">Transmembrane</keyword>
<dbReference type="InterPro" id="IPR051907">
    <property type="entry name" value="DoxX-like_oxidoreductase"/>
</dbReference>
<evidence type="ECO:0000256" key="4">
    <source>
        <dbReference type="ARBA" id="ARBA00022692"/>
    </source>
</evidence>
<comment type="subcellular location">
    <subcellularLocation>
        <location evidence="1">Cell membrane</location>
        <topology evidence="1">Multi-pass membrane protein</topology>
    </subcellularLocation>
</comment>
<dbReference type="PANTHER" id="PTHR33452:SF4">
    <property type="entry name" value="BLL4328 PROTEIN"/>
    <property type="match status" value="1"/>
</dbReference>
<keyword evidence="9" id="KW-1185">Reference proteome</keyword>
<evidence type="ECO:0000256" key="1">
    <source>
        <dbReference type="ARBA" id="ARBA00004651"/>
    </source>
</evidence>
<evidence type="ECO:0000256" key="7">
    <source>
        <dbReference type="SAM" id="Phobius"/>
    </source>
</evidence>
<keyword evidence="5 7" id="KW-1133">Transmembrane helix</keyword>
<dbReference type="InterPro" id="IPR032808">
    <property type="entry name" value="DoxX"/>
</dbReference>
<dbReference type="Pfam" id="PF07681">
    <property type="entry name" value="DoxX"/>
    <property type="match status" value="1"/>
</dbReference>